<evidence type="ECO:0000256" key="3">
    <source>
        <dbReference type="ARBA" id="ARBA00022691"/>
    </source>
</evidence>
<evidence type="ECO:0000256" key="8">
    <source>
        <dbReference type="HAMAP-Rule" id="MF_00206"/>
    </source>
</evidence>
<dbReference type="GO" id="GO:0051539">
    <property type="term" value="F:4 iron, 4 sulfur cluster binding"/>
    <property type="evidence" value="ECO:0007669"/>
    <property type="project" value="UniProtKB-UniRule"/>
</dbReference>
<protein>
    <recommendedName>
        <fullName evidence="8">Lipoyl synthase</fullName>
        <ecNumber evidence="8">2.8.1.8</ecNumber>
    </recommendedName>
    <alternativeName>
        <fullName evidence="8">Lip-syn</fullName>
        <shortName evidence="8">LS</shortName>
    </alternativeName>
    <alternativeName>
        <fullName evidence="8">Lipoate synthase</fullName>
    </alternativeName>
    <alternativeName>
        <fullName evidence="8">Lipoic acid synthase</fullName>
    </alternativeName>
    <alternativeName>
        <fullName evidence="8">Sulfur insertion protein LipA</fullName>
    </alternativeName>
</protein>
<keyword evidence="2 8" id="KW-0808">Transferase</keyword>
<name>A0A9X4JU06_9FIRM</name>
<keyword evidence="6 8" id="KW-0411">Iron-sulfur</keyword>
<dbReference type="AlphaFoldDB" id="A0A9X4JU06"/>
<feature type="binding site" evidence="8">
    <location>
        <position position="284"/>
    </location>
    <ligand>
        <name>[4Fe-4S] cluster</name>
        <dbReference type="ChEBI" id="CHEBI:49883"/>
        <label>1</label>
    </ligand>
</feature>
<comment type="subcellular location">
    <subcellularLocation>
        <location evidence="8">Cytoplasm</location>
    </subcellularLocation>
</comment>
<dbReference type="InterPro" id="IPR013785">
    <property type="entry name" value="Aldolase_TIM"/>
</dbReference>
<dbReference type="InterPro" id="IPR058240">
    <property type="entry name" value="rSAM_sf"/>
</dbReference>
<accession>A0A9X4JU06</accession>
<dbReference type="CDD" id="cd01335">
    <property type="entry name" value="Radical_SAM"/>
    <property type="match status" value="1"/>
</dbReference>
<evidence type="ECO:0000256" key="5">
    <source>
        <dbReference type="ARBA" id="ARBA00023004"/>
    </source>
</evidence>
<feature type="binding site" evidence="8">
    <location>
        <position position="44"/>
    </location>
    <ligand>
        <name>[4Fe-4S] cluster</name>
        <dbReference type="ChEBI" id="CHEBI:49883"/>
        <label>1</label>
    </ligand>
</feature>
<dbReference type="EC" id="2.8.1.8" evidence="8"/>
<keyword evidence="3 8" id="KW-0949">S-adenosyl-L-methionine</keyword>
<feature type="binding site" evidence="8">
    <location>
        <position position="49"/>
    </location>
    <ligand>
        <name>[4Fe-4S] cluster</name>
        <dbReference type="ChEBI" id="CHEBI:49883"/>
        <label>1</label>
    </ligand>
</feature>
<keyword evidence="1 8" id="KW-0004">4Fe-4S</keyword>
<evidence type="ECO:0000256" key="6">
    <source>
        <dbReference type="ARBA" id="ARBA00023014"/>
    </source>
</evidence>
<dbReference type="Gene3D" id="3.20.20.70">
    <property type="entry name" value="Aldolase class I"/>
    <property type="match status" value="1"/>
</dbReference>
<gene>
    <name evidence="8 10" type="primary">lipA</name>
    <name evidence="10" type="ORF">L7E55_14985</name>
</gene>
<evidence type="ECO:0000256" key="7">
    <source>
        <dbReference type="ARBA" id="ARBA00047326"/>
    </source>
</evidence>
<dbReference type="GO" id="GO:0009249">
    <property type="term" value="P:protein lipoylation"/>
    <property type="evidence" value="ECO:0007669"/>
    <property type="project" value="UniProtKB-UniRule"/>
</dbReference>
<evidence type="ECO:0000256" key="2">
    <source>
        <dbReference type="ARBA" id="ARBA00022679"/>
    </source>
</evidence>
<comment type="catalytic activity">
    <reaction evidence="7 8">
        <text>[[Fe-S] cluster scaffold protein carrying a second [4Fe-4S](2+) cluster] + N(6)-octanoyl-L-lysyl-[protein] + 2 oxidized [2Fe-2S]-[ferredoxin] + 2 S-adenosyl-L-methionine + 4 H(+) = [[Fe-S] cluster scaffold protein] + N(6)-[(R)-dihydrolipoyl]-L-lysyl-[protein] + 4 Fe(3+) + 2 hydrogen sulfide + 2 5'-deoxyadenosine + 2 L-methionine + 2 reduced [2Fe-2S]-[ferredoxin]</text>
        <dbReference type="Rhea" id="RHEA:16585"/>
        <dbReference type="Rhea" id="RHEA-COMP:9928"/>
        <dbReference type="Rhea" id="RHEA-COMP:10000"/>
        <dbReference type="Rhea" id="RHEA-COMP:10001"/>
        <dbReference type="Rhea" id="RHEA-COMP:10475"/>
        <dbReference type="Rhea" id="RHEA-COMP:14568"/>
        <dbReference type="Rhea" id="RHEA-COMP:14569"/>
        <dbReference type="ChEBI" id="CHEBI:15378"/>
        <dbReference type="ChEBI" id="CHEBI:17319"/>
        <dbReference type="ChEBI" id="CHEBI:29034"/>
        <dbReference type="ChEBI" id="CHEBI:29919"/>
        <dbReference type="ChEBI" id="CHEBI:33722"/>
        <dbReference type="ChEBI" id="CHEBI:33737"/>
        <dbReference type="ChEBI" id="CHEBI:33738"/>
        <dbReference type="ChEBI" id="CHEBI:57844"/>
        <dbReference type="ChEBI" id="CHEBI:59789"/>
        <dbReference type="ChEBI" id="CHEBI:78809"/>
        <dbReference type="ChEBI" id="CHEBI:83100"/>
        <dbReference type="EC" id="2.8.1.8"/>
    </reaction>
</comment>
<dbReference type="Pfam" id="PF04055">
    <property type="entry name" value="Radical_SAM"/>
    <property type="match status" value="1"/>
</dbReference>
<dbReference type="RefSeq" id="WP_277445133.1">
    <property type="nucleotide sequence ID" value="NZ_JAKOAV010000037.1"/>
</dbReference>
<keyword evidence="4 8" id="KW-0479">Metal-binding</keyword>
<dbReference type="SUPFAM" id="SSF102114">
    <property type="entry name" value="Radical SAM enzymes"/>
    <property type="match status" value="1"/>
</dbReference>
<keyword evidence="5 8" id="KW-0408">Iron</keyword>
<evidence type="ECO:0000313" key="11">
    <source>
        <dbReference type="Proteomes" id="UP001154312"/>
    </source>
</evidence>
<dbReference type="PROSITE" id="PS51918">
    <property type="entry name" value="RADICAL_SAM"/>
    <property type="match status" value="1"/>
</dbReference>
<comment type="caution">
    <text evidence="10">The sequence shown here is derived from an EMBL/GenBank/DDBJ whole genome shotgun (WGS) entry which is preliminary data.</text>
</comment>
<dbReference type="Proteomes" id="UP001154312">
    <property type="component" value="Unassembled WGS sequence"/>
</dbReference>
<evidence type="ECO:0000256" key="1">
    <source>
        <dbReference type="ARBA" id="ARBA00022485"/>
    </source>
</evidence>
<feature type="binding site" evidence="8">
    <location>
        <position position="70"/>
    </location>
    <ligand>
        <name>[4Fe-4S] cluster</name>
        <dbReference type="ChEBI" id="CHEBI:49883"/>
        <label>2</label>
        <note>4Fe-4S-S-AdoMet</note>
    </ligand>
</feature>
<dbReference type="GO" id="GO:0016992">
    <property type="term" value="F:lipoate synthase activity"/>
    <property type="evidence" value="ECO:0007669"/>
    <property type="project" value="UniProtKB-UniRule"/>
</dbReference>
<dbReference type="InterPro" id="IPR007197">
    <property type="entry name" value="rSAM"/>
</dbReference>
<dbReference type="NCBIfam" id="TIGR00510">
    <property type="entry name" value="lipA"/>
    <property type="match status" value="1"/>
</dbReference>
<dbReference type="EMBL" id="JAKOAV010000037">
    <property type="protein sequence ID" value="MDF9409639.1"/>
    <property type="molecule type" value="Genomic_DNA"/>
</dbReference>
<dbReference type="NCBIfam" id="NF009544">
    <property type="entry name" value="PRK12928.1"/>
    <property type="match status" value="1"/>
</dbReference>
<evidence type="ECO:0000313" key="10">
    <source>
        <dbReference type="EMBL" id="MDF9409639.1"/>
    </source>
</evidence>
<comment type="pathway">
    <text evidence="8">Protein modification; protein lipoylation via endogenous pathway; protein N(6)-(lipoyl)lysine from octanoyl-[acyl-carrier-protein]: step 2/2.</text>
</comment>
<proteinExistence type="inferred from homology"/>
<comment type="function">
    <text evidence="8">Catalyzes the radical-mediated insertion of two sulfur atoms into the C-6 and C-8 positions of the octanoyl moiety bound to the lipoyl domains of lipoate-dependent enzymes, thereby converting the octanoylated domains into lipoylated derivatives.</text>
</comment>
<feature type="domain" description="Radical SAM core" evidence="9">
    <location>
        <begin position="56"/>
        <end position="273"/>
    </location>
</feature>
<dbReference type="HAMAP" id="MF_00206">
    <property type="entry name" value="Lipoyl_synth"/>
    <property type="match status" value="1"/>
</dbReference>
<feature type="binding site" evidence="8">
    <location>
        <position position="74"/>
    </location>
    <ligand>
        <name>[4Fe-4S] cluster</name>
        <dbReference type="ChEBI" id="CHEBI:49883"/>
        <label>2</label>
        <note>4Fe-4S-S-AdoMet</note>
    </ligand>
</feature>
<keyword evidence="8" id="KW-0963">Cytoplasm</keyword>
<dbReference type="NCBIfam" id="NF004019">
    <property type="entry name" value="PRK05481.1"/>
    <property type="match status" value="1"/>
</dbReference>
<dbReference type="PANTHER" id="PTHR10949">
    <property type="entry name" value="LIPOYL SYNTHASE"/>
    <property type="match status" value="1"/>
</dbReference>
<organism evidence="10 11">
    <name type="scientific">Pelotomaculum isophthalicicum JI</name>
    <dbReference type="NCBI Taxonomy" id="947010"/>
    <lineage>
        <taxon>Bacteria</taxon>
        <taxon>Bacillati</taxon>
        <taxon>Bacillota</taxon>
        <taxon>Clostridia</taxon>
        <taxon>Eubacteriales</taxon>
        <taxon>Desulfotomaculaceae</taxon>
        <taxon>Pelotomaculum</taxon>
    </lineage>
</organism>
<dbReference type="SMART" id="SM00729">
    <property type="entry name" value="Elp3"/>
    <property type="match status" value="1"/>
</dbReference>
<comment type="similarity">
    <text evidence="8">Belongs to the radical SAM superfamily. Lipoyl synthase family.</text>
</comment>
<sequence>MGETILPVPQWLINEIRLAKQKKDPMMHHFVNGNLAKYGLNTVCQGARCPNRGSCYSRGTATFMILGDVCTRNCAFCAVDHGKPGELDQEEPVRLKEAVEVLGLKHVVVTSVTRDDLSDGGAEVFAKVIEALHSLPSPPTIEVLTPDLGGALSSLETVLEANPEVFSHNIETIPRLYPAIRHRASYRRSLDLLAEAAQRARAGTQVKTGFMLGLGEEKREVADLIQELSNVGVTMLTVGQYLAPSLQHYPVMRYVTVEEFEEWAALARKSGFKSVNAGPLVRSSYRAGDCYQEVMDSGAALAAD</sequence>
<evidence type="ECO:0000256" key="4">
    <source>
        <dbReference type="ARBA" id="ARBA00022723"/>
    </source>
</evidence>
<reference evidence="10" key="1">
    <citation type="submission" date="2022-02" db="EMBL/GenBank/DDBJ databases">
        <authorList>
            <person name="Leng L."/>
        </authorList>
    </citation>
    <scope>NUCLEOTIDE SEQUENCE</scope>
    <source>
        <strain evidence="10">JI</strain>
    </source>
</reference>
<dbReference type="SFLD" id="SFLDS00029">
    <property type="entry name" value="Radical_SAM"/>
    <property type="match status" value="1"/>
</dbReference>
<keyword evidence="11" id="KW-1185">Reference proteome</keyword>
<evidence type="ECO:0000259" key="9">
    <source>
        <dbReference type="PROSITE" id="PS51918"/>
    </source>
</evidence>
<dbReference type="GO" id="GO:0005737">
    <property type="term" value="C:cytoplasm"/>
    <property type="evidence" value="ECO:0007669"/>
    <property type="project" value="UniProtKB-SubCell"/>
</dbReference>
<dbReference type="PANTHER" id="PTHR10949:SF0">
    <property type="entry name" value="LIPOYL SYNTHASE, MITOCHONDRIAL"/>
    <property type="match status" value="1"/>
</dbReference>
<comment type="cofactor">
    <cofactor evidence="8">
        <name>[4Fe-4S] cluster</name>
        <dbReference type="ChEBI" id="CHEBI:49883"/>
    </cofactor>
    <text evidence="8">Binds 2 [4Fe-4S] clusters per subunit. One cluster is coordinated with 3 cysteines and an exchangeable S-adenosyl-L-methionine.</text>
</comment>
<feature type="binding site" evidence="8">
    <location>
        <position position="55"/>
    </location>
    <ligand>
        <name>[4Fe-4S] cluster</name>
        <dbReference type="ChEBI" id="CHEBI:49883"/>
        <label>1</label>
    </ligand>
</feature>
<dbReference type="InterPro" id="IPR003698">
    <property type="entry name" value="Lipoyl_synth"/>
</dbReference>
<dbReference type="InterPro" id="IPR006638">
    <property type="entry name" value="Elp3/MiaA/NifB-like_rSAM"/>
</dbReference>
<dbReference type="GO" id="GO:0046872">
    <property type="term" value="F:metal ion binding"/>
    <property type="evidence" value="ECO:0007669"/>
    <property type="project" value="UniProtKB-KW"/>
</dbReference>
<feature type="binding site" evidence="8">
    <location>
        <position position="77"/>
    </location>
    <ligand>
        <name>[4Fe-4S] cluster</name>
        <dbReference type="ChEBI" id="CHEBI:49883"/>
        <label>2</label>
        <note>4Fe-4S-S-AdoMet</note>
    </ligand>
</feature>